<proteinExistence type="predicted"/>
<dbReference type="Proteomes" id="UP001157138">
    <property type="component" value="Unassembled WGS sequence"/>
</dbReference>
<dbReference type="RefSeq" id="WP_284190432.1">
    <property type="nucleotide sequence ID" value="NZ_BSPW01000006.1"/>
</dbReference>
<organism evidence="1 2">
    <name type="scientific">Vibrio zhanjiangensis</name>
    <dbReference type="NCBI Taxonomy" id="1046128"/>
    <lineage>
        <taxon>Bacteria</taxon>
        <taxon>Pseudomonadati</taxon>
        <taxon>Pseudomonadota</taxon>
        <taxon>Gammaproteobacteria</taxon>
        <taxon>Vibrionales</taxon>
        <taxon>Vibrionaceae</taxon>
        <taxon>Vibrio</taxon>
    </lineage>
</organism>
<evidence type="ECO:0000313" key="1">
    <source>
        <dbReference type="EMBL" id="GLT16508.1"/>
    </source>
</evidence>
<name>A0ABQ6ETN9_9VIBR</name>
<accession>A0ABQ6ETN9</accession>
<keyword evidence="2" id="KW-1185">Reference proteome</keyword>
<gene>
    <name evidence="1" type="ORF">GCM10007938_02840</name>
</gene>
<dbReference type="EMBL" id="BSPW01000006">
    <property type="protein sequence ID" value="GLT16508.1"/>
    <property type="molecule type" value="Genomic_DNA"/>
</dbReference>
<evidence type="ECO:0000313" key="2">
    <source>
        <dbReference type="Proteomes" id="UP001157138"/>
    </source>
</evidence>
<comment type="caution">
    <text evidence="1">The sequence shown here is derived from an EMBL/GenBank/DDBJ whole genome shotgun (WGS) entry which is preliminary data.</text>
</comment>
<reference evidence="2" key="1">
    <citation type="journal article" date="2019" name="Int. J. Syst. Evol. Microbiol.">
        <title>The Global Catalogue of Microorganisms (GCM) 10K type strain sequencing project: providing services to taxonomists for standard genome sequencing and annotation.</title>
        <authorList>
            <consortium name="The Broad Institute Genomics Platform"/>
            <consortium name="The Broad Institute Genome Sequencing Center for Infectious Disease"/>
            <person name="Wu L."/>
            <person name="Ma J."/>
        </authorList>
    </citation>
    <scope>NUCLEOTIDE SEQUENCE [LARGE SCALE GENOMIC DNA]</scope>
    <source>
        <strain evidence="2">NBRC 108723</strain>
    </source>
</reference>
<protein>
    <submittedName>
        <fullName evidence="1">Uncharacterized protein</fullName>
    </submittedName>
</protein>
<sequence>MRERITPNQLSHALTQKELDQSIGLLDSSILELEQLKPSWLKFCREKSQLASESWSFLFRQWVGLHRNGYPATTQDYLQLVERDMLKLKQVYVALFHFHPGLVYELKERTPELFIWLMLEPEFCHDPIHVNGAFSVVQNVDQDIAMLMFLRTKAGNIDTFVAQCIEGKVAIKKWCFELLKLRHSLSISLIKHWLKNKVLDETSLHSTLAKFDVAESIEWLGDQDKDEDHLFELLLCKHDRGTWFRRRFGTDQSTLSGDKLVTYAKLLELREFNRFEQANKMAPMQLFLSADPAWVEATFEYLTHLDDEAEGERWLFSLYLIYGDRFPLKPNQLDIEYDWDEAKKTIKSWCESKKHQTDKPLRLGEALSYQSTLDAMRHPWLPNVYREWLWRQLCMHGRVYIPWHWTMPSYQQDWVFEKVQHQIAASERFNLRNQNATVGY</sequence>